<comment type="subcellular location">
    <subcellularLocation>
        <location evidence="1">Cytoplasm</location>
        <location evidence="1">Cytoskeleton</location>
        <location evidence="1">Cilium basal body</location>
    </subcellularLocation>
</comment>
<evidence type="ECO:0000313" key="7">
    <source>
        <dbReference type="EMBL" id="CEM11105.1"/>
    </source>
</evidence>
<evidence type="ECO:0000256" key="2">
    <source>
        <dbReference type="ARBA" id="ARBA00022490"/>
    </source>
</evidence>
<keyword evidence="2" id="KW-0963">Cytoplasm</keyword>
<sequence>MSTRALREHQKAGRPQLFLFGELEGAETKSIGVTSSFASMYCTWRLRFNSSSGWTLLEGESCGETFQSDNDYAHVGDFCTWNHPISCHLTTRRLAGWPRIELHVYGVDYTGRHDLVGYGIVDVPGKPGTYEMICRTWRPCLTHLSDRLHVYFCGGVPQFAQPDEALDPNAEGQEVTRFGFGTESSVRVFLRMTVVTKDFKANGLDVGEFEVLGPEAN</sequence>
<dbReference type="VEuPathDB" id="CryptoDB:Cvel_16424"/>
<dbReference type="GO" id="GO:0036038">
    <property type="term" value="C:MKS complex"/>
    <property type="evidence" value="ECO:0007669"/>
    <property type="project" value="TreeGrafter"/>
</dbReference>
<dbReference type="PANTHER" id="PTHR12968">
    <property type="entry name" value="B9 DOMAIN-CONTAINING"/>
    <property type="match status" value="1"/>
</dbReference>
<dbReference type="PANTHER" id="PTHR12968:SF2">
    <property type="entry name" value="B9 DOMAIN-CONTAINING PROTEIN 2"/>
    <property type="match status" value="1"/>
</dbReference>
<evidence type="ECO:0000256" key="5">
    <source>
        <dbReference type="ARBA" id="ARBA00023273"/>
    </source>
</evidence>
<dbReference type="PROSITE" id="PS51381">
    <property type="entry name" value="C2_B9"/>
    <property type="match status" value="1"/>
</dbReference>
<evidence type="ECO:0000256" key="6">
    <source>
        <dbReference type="ARBA" id="ARBA00039272"/>
    </source>
</evidence>
<keyword evidence="3" id="KW-0970">Cilium biogenesis/degradation</keyword>
<reference evidence="7" key="1">
    <citation type="submission" date="2014-11" db="EMBL/GenBank/DDBJ databases">
        <authorList>
            <person name="Otto D Thomas"/>
            <person name="Naeem Raeece"/>
        </authorList>
    </citation>
    <scope>NUCLEOTIDE SEQUENCE</scope>
</reference>
<dbReference type="Pfam" id="PF07162">
    <property type="entry name" value="B9-C2"/>
    <property type="match status" value="1"/>
</dbReference>
<keyword evidence="4" id="KW-0206">Cytoskeleton</keyword>
<evidence type="ECO:0000256" key="1">
    <source>
        <dbReference type="ARBA" id="ARBA00004120"/>
    </source>
</evidence>
<name>A0A0G4FE09_9ALVE</name>
<keyword evidence="5" id="KW-0966">Cell projection</keyword>
<evidence type="ECO:0000256" key="3">
    <source>
        <dbReference type="ARBA" id="ARBA00022794"/>
    </source>
</evidence>
<protein>
    <recommendedName>
        <fullName evidence="6">B9 domain-containing protein 2</fullName>
    </recommendedName>
</protein>
<organism evidence="7">
    <name type="scientific">Chromera velia CCMP2878</name>
    <dbReference type="NCBI Taxonomy" id="1169474"/>
    <lineage>
        <taxon>Eukaryota</taxon>
        <taxon>Sar</taxon>
        <taxon>Alveolata</taxon>
        <taxon>Colpodellida</taxon>
        <taxon>Chromeraceae</taxon>
        <taxon>Chromera</taxon>
    </lineage>
</organism>
<dbReference type="AlphaFoldDB" id="A0A0G4FE09"/>
<dbReference type="InterPro" id="IPR010796">
    <property type="entry name" value="C2_B9-type_dom"/>
</dbReference>
<dbReference type="GO" id="GO:0060271">
    <property type="term" value="P:cilium assembly"/>
    <property type="evidence" value="ECO:0007669"/>
    <property type="project" value="TreeGrafter"/>
</dbReference>
<evidence type="ECO:0000256" key="4">
    <source>
        <dbReference type="ARBA" id="ARBA00023212"/>
    </source>
</evidence>
<gene>
    <name evidence="7" type="ORF">Cvel_16424</name>
</gene>
<dbReference type="EMBL" id="CDMZ01000292">
    <property type="protein sequence ID" value="CEM11105.1"/>
    <property type="molecule type" value="Genomic_DNA"/>
</dbReference>
<dbReference type="PhylomeDB" id="A0A0G4FE09"/>
<proteinExistence type="predicted"/>
<accession>A0A0G4FE09</accession>